<dbReference type="GO" id="GO:0009337">
    <property type="term" value="C:sulfite reductase complex (NADPH)"/>
    <property type="evidence" value="ECO:0007669"/>
    <property type="project" value="TreeGrafter"/>
</dbReference>
<dbReference type="KEGG" id="ehx:EMIHUDRAFT_470997"/>
<dbReference type="Pfam" id="PF01077">
    <property type="entry name" value="NIR_SIR"/>
    <property type="match status" value="2"/>
</dbReference>
<keyword evidence="8" id="KW-0408">Iron</keyword>
<dbReference type="RefSeq" id="XP_005762527.1">
    <property type="nucleotide sequence ID" value="XM_005762470.1"/>
</dbReference>
<feature type="domain" description="Nitrite/sulphite reductase 4Fe-4S" evidence="11">
    <location>
        <begin position="538"/>
        <end position="670"/>
    </location>
</feature>
<dbReference type="PaxDb" id="2903-EOD10098"/>
<evidence type="ECO:0000256" key="8">
    <source>
        <dbReference type="ARBA" id="ARBA00023004"/>
    </source>
</evidence>
<keyword evidence="9" id="KW-0411">Iron-sulfur</keyword>
<comment type="similarity">
    <text evidence="3">Belongs to the nitrite and sulfite reductase 4Fe-4S domain family.</text>
</comment>
<proteinExistence type="inferred from homology"/>
<dbReference type="GO" id="GO:0051539">
    <property type="term" value="F:4 iron, 4 sulfur cluster binding"/>
    <property type="evidence" value="ECO:0007669"/>
    <property type="project" value="UniProtKB-KW"/>
</dbReference>
<dbReference type="HOGENOM" id="CLU_001975_3_0_1"/>
<dbReference type="eggNOG" id="KOG0560">
    <property type="taxonomic scope" value="Eukaryota"/>
</dbReference>
<dbReference type="OMA" id="IKISGCM"/>
<evidence type="ECO:0000259" key="12">
    <source>
        <dbReference type="Pfam" id="PF03460"/>
    </source>
</evidence>
<keyword evidence="5" id="KW-0349">Heme</keyword>
<dbReference type="SUPFAM" id="SSF56014">
    <property type="entry name" value="Nitrite and sulphite reductase 4Fe-4S domain-like"/>
    <property type="match status" value="2"/>
</dbReference>
<feature type="compositionally biased region" description="Low complexity" evidence="10">
    <location>
        <begin position="92"/>
        <end position="109"/>
    </location>
</feature>
<keyword evidence="7" id="KW-0560">Oxidoreductase</keyword>
<dbReference type="NCBIfam" id="NF010029">
    <property type="entry name" value="PRK13504.1"/>
    <property type="match status" value="1"/>
</dbReference>
<evidence type="ECO:0000256" key="4">
    <source>
        <dbReference type="ARBA" id="ARBA00022485"/>
    </source>
</evidence>
<evidence type="ECO:0000256" key="3">
    <source>
        <dbReference type="ARBA" id="ARBA00010429"/>
    </source>
</evidence>
<dbReference type="GO" id="GO:0046872">
    <property type="term" value="F:metal ion binding"/>
    <property type="evidence" value="ECO:0007669"/>
    <property type="project" value="UniProtKB-KW"/>
</dbReference>
<dbReference type="GO" id="GO:0020037">
    <property type="term" value="F:heme binding"/>
    <property type="evidence" value="ECO:0007669"/>
    <property type="project" value="InterPro"/>
</dbReference>
<dbReference type="SUPFAM" id="SSF55124">
    <property type="entry name" value="Nitrite/Sulfite reductase N-terminal domain-like"/>
    <property type="match status" value="2"/>
</dbReference>
<evidence type="ECO:0000256" key="9">
    <source>
        <dbReference type="ARBA" id="ARBA00023014"/>
    </source>
</evidence>
<reference evidence="14" key="1">
    <citation type="journal article" date="2013" name="Nature">
        <title>Pan genome of the phytoplankton Emiliania underpins its global distribution.</title>
        <authorList>
            <person name="Read B.A."/>
            <person name="Kegel J."/>
            <person name="Klute M.J."/>
            <person name="Kuo A."/>
            <person name="Lefebvre S.C."/>
            <person name="Maumus F."/>
            <person name="Mayer C."/>
            <person name="Miller J."/>
            <person name="Monier A."/>
            <person name="Salamov A."/>
            <person name="Young J."/>
            <person name="Aguilar M."/>
            <person name="Claverie J.M."/>
            <person name="Frickenhaus S."/>
            <person name="Gonzalez K."/>
            <person name="Herman E.K."/>
            <person name="Lin Y.C."/>
            <person name="Napier J."/>
            <person name="Ogata H."/>
            <person name="Sarno A.F."/>
            <person name="Shmutz J."/>
            <person name="Schroeder D."/>
            <person name="de Vargas C."/>
            <person name="Verret F."/>
            <person name="von Dassow P."/>
            <person name="Valentin K."/>
            <person name="Van de Peer Y."/>
            <person name="Wheeler G."/>
            <person name="Dacks J.B."/>
            <person name="Delwiche C.F."/>
            <person name="Dyhrman S.T."/>
            <person name="Glockner G."/>
            <person name="John U."/>
            <person name="Richards T."/>
            <person name="Worden A.Z."/>
            <person name="Zhang X."/>
            <person name="Grigoriev I.V."/>
            <person name="Allen A.E."/>
            <person name="Bidle K."/>
            <person name="Borodovsky M."/>
            <person name="Bowler C."/>
            <person name="Brownlee C."/>
            <person name="Cock J.M."/>
            <person name="Elias M."/>
            <person name="Gladyshev V.N."/>
            <person name="Groth M."/>
            <person name="Guda C."/>
            <person name="Hadaegh A."/>
            <person name="Iglesias-Rodriguez M.D."/>
            <person name="Jenkins J."/>
            <person name="Jones B.M."/>
            <person name="Lawson T."/>
            <person name="Leese F."/>
            <person name="Lindquist E."/>
            <person name="Lobanov A."/>
            <person name="Lomsadze A."/>
            <person name="Malik S.B."/>
            <person name="Marsh M.E."/>
            <person name="Mackinder L."/>
            <person name="Mock T."/>
            <person name="Mueller-Roeber B."/>
            <person name="Pagarete A."/>
            <person name="Parker M."/>
            <person name="Probert I."/>
            <person name="Quesneville H."/>
            <person name="Raines C."/>
            <person name="Rensing S.A."/>
            <person name="Riano-Pachon D.M."/>
            <person name="Richier S."/>
            <person name="Rokitta S."/>
            <person name="Shiraiwa Y."/>
            <person name="Soanes D.M."/>
            <person name="van der Giezen M."/>
            <person name="Wahlund T.M."/>
            <person name="Williams B."/>
            <person name="Wilson W."/>
            <person name="Wolfe G."/>
            <person name="Wurch L.L."/>
        </authorList>
    </citation>
    <scope>NUCLEOTIDE SEQUENCE</scope>
</reference>
<dbReference type="Pfam" id="PF03460">
    <property type="entry name" value="NIR_SIR_ferr"/>
    <property type="match status" value="2"/>
</dbReference>
<feature type="region of interest" description="Disordered" evidence="10">
    <location>
        <begin position="92"/>
        <end position="114"/>
    </location>
</feature>
<feature type="domain" description="Nitrite/sulphite reductase 4Fe-4S" evidence="11">
    <location>
        <begin position="319"/>
        <end position="437"/>
    </location>
</feature>
<dbReference type="AlphaFoldDB" id="A0A0D3IFR3"/>
<feature type="domain" description="Nitrite/Sulfite reductase ferredoxin-like" evidence="12">
    <location>
        <begin position="456"/>
        <end position="524"/>
    </location>
</feature>
<evidence type="ECO:0008006" key="15">
    <source>
        <dbReference type="Google" id="ProtNLM"/>
    </source>
</evidence>
<dbReference type="InterPro" id="IPR006066">
    <property type="entry name" value="NO2/SO3_Rdtase_FeS/sirohaem_BS"/>
</dbReference>
<organism evidence="13 14">
    <name type="scientific">Emiliania huxleyi (strain CCMP1516)</name>
    <dbReference type="NCBI Taxonomy" id="280463"/>
    <lineage>
        <taxon>Eukaryota</taxon>
        <taxon>Haptista</taxon>
        <taxon>Haptophyta</taxon>
        <taxon>Prymnesiophyceae</taxon>
        <taxon>Isochrysidales</taxon>
        <taxon>Noelaerhabdaceae</taxon>
        <taxon>Emiliania</taxon>
    </lineage>
</organism>
<evidence type="ECO:0000256" key="5">
    <source>
        <dbReference type="ARBA" id="ARBA00022617"/>
    </source>
</evidence>
<dbReference type="InterPro" id="IPR036136">
    <property type="entry name" value="Nit/Sulf_reduc_fer-like_dom_sf"/>
</dbReference>
<sequence>MRSLLLCAAGAAAYHLGAWPGHAARAPAARLAAEPQAPADFGLAPGQKFGPTAPAHPADKPWTNLETQEGVQLVKAASNDLRQPLLADMGAHSPAAAAAQPSAPTAPRPLAGNDEISVSKDSIHILKHHGSYMQQNRDLKKKADRDKSYQFMLRLKVPCGEVPGELYRELDELSNKYGQGDLRATTRQAFQLHGVLKGNLKTVIATIANVGSNTYGGCGDINRNVMVPAVCFPNNPAYVAAQTYAKAIADLFRPMTEAFNEIWLDGEKAPRSRDGEGGSRRRAEAAASVEYWQKDIAHFDLDKVRNYDNGNGIITGHPVEPIYGRTYLPKKFKMAVTVPGDNSVDLYINDVGAVVIMEPDGKTVKGFNIVVGGGMGRTHRKEETFARAADHLGFAIIAVQRDHGNREVRSSARLKYLVHTLGVDGFRALVEKYLGQKMEPWVPLPEWKYLDWMGWHEQGDGKLMLGINVEQGRVADSPGLRVKSCLRALVDNYGVDLLLTPSQSIVLRNIQPAQKYDVEAVLREHGIKLIDEVDAITRKSIACPAFPLCGLAMTEAERVQPQINARLLAVLRMMGMGSDDFVTRTTGCPNGCARPYMAEIAFVGSGPNAYQLWLGGSPNQAERTAVATSIFKMKFEDLEATVEPIFAMWRSQRNSPTEALGDFCHRVGVPVVEEFMAAYEPGAWKGMAPAFPPPPAVETPTATVGVASDLLVKIEEEASARGLDAPSLLDMIVREALEG</sequence>
<dbReference type="STRING" id="2903.R1BJR7"/>
<accession>A0A0D3IFR3</accession>
<comment type="cofactor">
    <cofactor evidence="2">
        <name>[4Fe-4S] cluster</name>
        <dbReference type="ChEBI" id="CHEBI:49883"/>
    </cofactor>
</comment>
<evidence type="ECO:0000256" key="10">
    <source>
        <dbReference type="SAM" id="MobiDB-lite"/>
    </source>
</evidence>
<dbReference type="EnsemblProtists" id="EOD10098">
    <property type="protein sequence ID" value="EOD10098"/>
    <property type="gene ID" value="EMIHUDRAFT_470997"/>
</dbReference>
<keyword evidence="4" id="KW-0004">4Fe-4S</keyword>
<comment type="cofactor">
    <cofactor evidence="1">
        <name>siroheme</name>
        <dbReference type="ChEBI" id="CHEBI:60052"/>
    </cofactor>
</comment>
<evidence type="ECO:0000259" key="11">
    <source>
        <dbReference type="Pfam" id="PF01077"/>
    </source>
</evidence>
<evidence type="ECO:0000313" key="14">
    <source>
        <dbReference type="Proteomes" id="UP000013827"/>
    </source>
</evidence>
<dbReference type="GO" id="GO:0016002">
    <property type="term" value="F:sulfite reductase activity"/>
    <property type="evidence" value="ECO:0007669"/>
    <property type="project" value="TreeGrafter"/>
</dbReference>
<reference evidence="13" key="2">
    <citation type="submission" date="2024-10" db="UniProtKB">
        <authorList>
            <consortium name="EnsemblProtists"/>
        </authorList>
    </citation>
    <scope>IDENTIFICATION</scope>
</reference>
<protein>
    <recommendedName>
        <fullName evidence="15">Assimilatory sulfite reductase (ferredoxin)</fullName>
    </recommendedName>
</protein>
<dbReference type="PANTHER" id="PTHR11493:SF47">
    <property type="entry name" value="SULFITE REDUCTASE [NADPH] SUBUNIT BETA"/>
    <property type="match status" value="1"/>
</dbReference>
<keyword evidence="6" id="KW-0479">Metal-binding</keyword>
<name>A0A0D3IFR3_EMIH1</name>
<dbReference type="InterPro" id="IPR045854">
    <property type="entry name" value="NO2/SO3_Rdtase_4Fe4S_sf"/>
</dbReference>
<dbReference type="GeneID" id="17256250"/>
<dbReference type="InterPro" id="IPR045169">
    <property type="entry name" value="NO2/SO3_Rdtase_4Fe4S_prot"/>
</dbReference>
<evidence type="ECO:0000256" key="1">
    <source>
        <dbReference type="ARBA" id="ARBA00001929"/>
    </source>
</evidence>
<dbReference type="InterPro" id="IPR005117">
    <property type="entry name" value="NiRdtase/SiRdtase_haem-b_fer"/>
</dbReference>
<dbReference type="InterPro" id="IPR006067">
    <property type="entry name" value="NO2/SO3_Rdtase_4Fe4S_dom"/>
</dbReference>
<dbReference type="GO" id="GO:0000103">
    <property type="term" value="P:sulfate assimilation"/>
    <property type="evidence" value="ECO:0007669"/>
    <property type="project" value="TreeGrafter"/>
</dbReference>
<evidence type="ECO:0000256" key="6">
    <source>
        <dbReference type="ARBA" id="ARBA00022723"/>
    </source>
</evidence>
<keyword evidence="14" id="KW-1185">Reference proteome</keyword>
<dbReference type="Gene3D" id="3.30.413.10">
    <property type="entry name" value="Sulfite Reductase Hemoprotein, domain 1"/>
    <property type="match status" value="2"/>
</dbReference>
<dbReference type="Proteomes" id="UP000013827">
    <property type="component" value="Unassembled WGS sequence"/>
</dbReference>
<evidence type="ECO:0000256" key="2">
    <source>
        <dbReference type="ARBA" id="ARBA00001966"/>
    </source>
</evidence>
<evidence type="ECO:0000313" key="13">
    <source>
        <dbReference type="EnsemblProtists" id="EOD10098"/>
    </source>
</evidence>
<dbReference type="GO" id="GO:0050311">
    <property type="term" value="F:sulfite reductase (ferredoxin) activity"/>
    <property type="evidence" value="ECO:0007669"/>
    <property type="project" value="TreeGrafter"/>
</dbReference>
<dbReference type="PROSITE" id="PS00365">
    <property type="entry name" value="NIR_SIR"/>
    <property type="match status" value="1"/>
</dbReference>
<feature type="domain" description="Nitrite/Sulfite reductase ferredoxin-like" evidence="12">
    <location>
        <begin position="145"/>
        <end position="209"/>
    </location>
</feature>
<evidence type="ECO:0000256" key="7">
    <source>
        <dbReference type="ARBA" id="ARBA00023002"/>
    </source>
</evidence>
<dbReference type="PRINTS" id="PR00397">
    <property type="entry name" value="SIROHAEM"/>
</dbReference>
<dbReference type="PANTHER" id="PTHR11493">
    <property type="entry name" value="SULFITE REDUCTASE [NADPH] SUBUNIT BETA-RELATED"/>
    <property type="match status" value="1"/>
</dbReference>